<dbReference type="EMBL" id="SHLC01000001">
    <property type="protein sequence ID" value="RZU67067.1"/>
    <property type="molecule type" value="Genomic_DNA"/>
</dbReference>
<feature type="transmembrane region" description="Helical" evidence="1">
    <location>
        <begin position="296"/>
        <end position="318"/>
    </location>
</feature>
<feature type="transmembrane region" description="Helical" evidence="1">
    <location>
        <begin position="20"/>
        <end position="39"/>
    </location>
</feature>
<keyword evidence="3" id="KW-1185">Reference proteome</keyword>
<evidence type="ECO:0008006" key="4">
    <source>
        <dbReference type="Google" id="ProtNLM"/>
    </source>
</evidence>
<accession>A0A4Q8AQW7</accession>
<sequence length="332" mass="33930">MSAQAMEQAQQGPSSWKKIAGVTSLLIVVIVVFLVAFALPSINSEVKHIAVGLVAPEPLASAVIDGLDVASPDTFDVTIVESASAARALIEEREAFGAFVVTANGLTVETASAASYAVATALGAAGQQIGAAVDVPVTVDDVVPFSEADPRGVGLSAGALPIALGGWIAAVGILSAIHGTRQRLITAGVFAVVGGFALTAVLQFWLGTFTGNYWLTSLGAVLGIAATSFLVLGMQRMFKAAGIVMAAIILVLLGNPLSGLSSAPEILPEPWGAIGQLLPPGATGTLLRNTAFFDGAATTMPIIVLAIWFVFGLGLYLLAVARDRRRDPAAIE</sequence>
<proteinExistence type="predicted"/>
<name>A0A4Q8AQW7_9MICO</name>
<organism evidence="2 3">
    <name type="scientific">Microterricola gilva</name>
    <dbReference type="NCBI Taxonomy" id="393267"/>
    <lineage>
        <taxon>Bacteria</taxon>
        <taxon>Bacillati</taxon>
        <taxon>Actinomycetota</taxon>
        <taxon>Actinomycetes</taxon>
        <taxon>Micrococcales</taxon>
        <taxon>Microbacteriaceae</taxon>
        <taxon>Microterricola</taxon>
    </lineage>
</organism>
<dbReference type="RefSeq" id="WP_207226298.1">
    <property type="nucleotide sequence ID" value="NZ_SHLC01000001.1"/>
</dbReference>
<comment type="caution">
    <text evidence="2">The sequence shown here is derived from an EMBL/GenBank/DDBJ whole genome shotgun (WGS) entry which is preliminary data.</text>
</comment>
<evidence type="ECO:0000313" key="2">
    <source>
        <dbReference type="EMBL" id="RZU67067.1"/>
    </source>
</evidence>
<keyword evidence="1" id="KW-0812">Transmembrane</keyword>
<evidence type="ECO:0000256" key="1">
    <source>
        <dbReference type="SAM" id="Phobius"/>
    </source>
</evidence>
<feature type="transmembrane region" description="Helical" evidence="1">
    <location>
        <begin position="240"/>
        <end position="258"/>
    </location>
</feature>
<dbReference type="Proteomes" id="UP000291483">
    <property type="component" value="Unassembled WGS sequence"/>
</dbReference>
<feature type="transmembrane region" description="Helical" evidence="1">
    <location>
        <begin position="184"/>
        <end position="206"/>
    </location>
</feature>
<feature type="transmembrane region" description="Helical" evidence="1">
    <location>
        <begin position="212"/>
        <end position="233"/>
    </location>
</feature>
<evidence type="ECO:0000313" key="3">
    <source>
        <dbReference type="Proteomes" id="UP000291483"/>
    </source>
</evidence>
<dbReference type="AlphaFoldDB" id="A0A4Q8AQW7"/>
<gene>
    <name evidence="2" type="ORF">EV379_3443</name>
</gene>
<keyword evidence="1" id="KW-0472">Membrane</keyword>
<protein>
    <recommendedName>
        <fullName evidence="4">ABC transporter permease</fullName>
    </recommendedName>
</protein>
<feature type="transmembrane region" description="Helical" evidence="1">
    <location>
        <begin position="153"/>
        <end position="177"/>
    </location>
</feature>
<reference evidence="2 3" key="1">
    <citation type="submission" date="2019-02" db="EMBL/GenBank/DDBJ databases">
        <title>Sequencing the genomes of 1000 actinobacteria strains.</title>
        <authorList>
            <person name="Klenk H.-P."/>
        </authorList>
    </citation>
    <scope>NUCLEOTIDE SEQUENCE [LARGE SCALE GENOMIC DNA]</scope>
    <source>
        <strain evidence="2 3">DSM 18319</strain>
    </source>
</reference>
<keyword evidence="1" id="KW-1133">Transmembrane helix</keyword>